<dbReference type="CDD" id="cd00367">
    <property type="entry name" value="PTS-HPr_like"/>
    <property type="match status" value="1"/>
</dbReference>
<reference evidence="5 6" key="1">
    <citation type="submission" date="2019-10" db="EMBL/GenBank/DDBJ databases">
        <authorList>
            <person name="Blom J."/>
        </authorList>
    </citation>
    <scope>NUCLEOTIDE SEQUENCE [LARGE SCALE GENOMIC DNA]</scope>
    <source>
        <strain evidence="5 6">ES3154-GLU</strain>
    </source>
</reference>
<dbReference type="InterPro" id="IPR035895">
    <property type="entry name" value="HPr-like_sf"/>
</dbReference>
<dbReference type="PANTHER" id="PTHR33705">
    <property type="entry name" value="PHOSPHOCARRIER PROTEIN HPR"/>
    <property type="match status" value="1"/>
</dbReference>
<evidence type="ECO:0000259" key="4">
    <source>
        <dbReference type="PROSITE" id="PS51350"/>
    </source>
</evidence>
<dbReference type="PANTHER" id="PTHR33705:SF2">
    <property type="entry name" value="PHOSPHOCARRIER PROTEIN NPR"/>
    <property type="match status" value="1"/>
</dbReference>
<comment type="subcellular location">
    <subcellularLocation>
        <location evidence="1">Cytoplasm</location>
    </subcellularLocation>
</comment>
<keyword evidence="6" id="KW-1185">Reference proteome</keyword>
<organism evidence="5 6">
    <name type="scientific">Oceanivirga miroungae</name>
    <dbReference type="NCBI Taxonomy" id="1130046"/>
    <lineage>
        <taxon>Bacteria</taxon>
        <taxon>Fusobacteriati</taxon>
        <taxon>Fusobacteriota</taxon>
        <taxon>Fusobacteriia</taxon>
        <taxon>Fusobacteriales</taxon>
        <taxon>Leptotrichiaceae</taxon>
        <taxon>Oceanivirga</taxon>
    </lineage>
</organism>
<dbReference type="InterPro" id="IPR000032">
    <property type="entry name" value="HPr-like"/>
</dbReference>
<evidence type="ECO:0000313" key="6">
    <source>
        <dbReference type="Proteomes" id="UP000419017"/>
    </source>
</evidence>
<sequence>MKKVDLIIKNEQGLHARPSTKIVEITQQFKGDVSVYANDEIIDAKNVMGLMLLALSKGEKFTVIVESSENDDLSEQKLIDDLKYLVEVLKFDEI</sequence>
<name>A0A6I8MEK1_9FUSO</name>
<accession>A0A6I8MEK1</accession>
<dbReference type="Gene3D" id="3.30.1340.10">
    <property type="entry name" value="HPr-like"/>
    <property type="match status" value="1"/>
</dbReference>
<dbReference type="Pfam" id="PF00381">
    <property type="entry name" value="PTS-HPr"/>
    <property type="match status" value="1"/>
</dbReference>
<dbReference type="Proteomes" id="UP000419017">
    <property type="component" value="Unassembled WGS sequence"/>
</dbReference>
<keyword evidence="2" id="KW-0963">Cytoplasm</keyword>
<evidence type="ECO:0000256" key="1">
    <source>
        <dbReference type="ARBA" id="ARBA00004496"/>
    </source>
</evidence>
<feature type="domain" description="HPr" evidence="4">
    <location>
        <begin position="1"/>
        <end position="94"/>
    </location>
</feature>
<dbReference type="InterPro" id="IPR001020">
    <property type="entry name" value="PTS_HPr_His_P_site"/>
</dbReference>
<evidence type="ECO:0000313" key="5">
    <source>
        <dbReference type="EMBL" id="VWL85941.1"/>
    </source>
</evidence>
<evidence type="ECO:0000256" key="2">
    <source>
        <dbReference type="ARBA" id="ARBA00022490"/>
    </source>
</evidence>
<protein>
    <submittedName>
        <fullName evidence="5">HPr family phosphocarrier protein</fullName>
    </submittedName>
</protein>
<dbReference type="GO" id="GO:0009401">
    <property type="term" value="P:phosphoenolpyruvate-dependent sugar phosphotransferase system"/>
    <property type="evidence" value="ECO:0007669"/>
    <property type="project" value="UniProtKB-KW"/>
</dbReference>
<dbReference type="RefSeq" id="WP_156683894.1">
    <property type="nucleotide sequence ID" value="NZ_CABWIB010000001.1"/>
</dbReference>
<dbReference type="InterPro" id="IPR050399">
    <property type="entry name" value="HPr"/>
</dbReference>
<dbReference type="PROSITE" id="PS00369">
    <property type="entry name" value="PTS_HPR_HIS"/>
    <property type="match status" value="1"/>
</dbReference>
<dbReference type="GO" id="GO:0005737">
    <property type="term" value="C:cytoplasm"/>
    <property type="evidence" value="ECO:0007669"/>
    <property type="project" value="UniProtKB-SubCell"/>
</dbReference>
<dbReference type="PROSITE" id="PS51350">
    <property type="entry name" value="PTS_HPR_DOM"/>
    <property type="match status" value="1"/>
</dbReference>
<dbReference type="SUPFAM" id="SSF55594">
    <property type="entry name" value="HPr-like"/>
    <property type="match status" value="1"/>
</dbReference>
<keyword evidence="3" id="KW-0598">Phosphotransferase system</keyword>
<evidence type="ECO:0000256" key="3">
    <source>
        <dbReference type="ARBA" id="ARBA00022683"/>
    </source>
</evidence>
<dbReference type="PRINTS" id="PR00107">
    <property type="entry name" value="PHOSPHOCPHPR"/>
</dbReference>
<gene>
    <name evidence="5" type="ORF">OMES3154_01234</name>
</gene>
<dbReference type="AlphaFoldDB" id="A0A6I8MEK1"/>
<dbReference type="EMBL" id="CABWIB010000001">
    <property type="protein sequence ID" value="VWL85941.1"/>
    <property type="molecule type" value="Genomic_DNA"/>
</dbReference>
<proteinExistence type="predicted"/>
<dbReference type="NCBIfam" id="TIGR01003">
    <property type="entry name" value="PTS_HPr_family"/>
    <property type="match status" value="1"/>
</dbReference>